<dbReference type="PANTHER" id="PTHR48098:SF1">
    <property type="entry name" value="DIACYLGLYCEROL ACYLTRANSFERASE_MYCOLYLTRANSFERASE AG85A"/>
    <property type="match status" value="1"/>
</dbReference>
<dbReference type="PANTHER" id="PTHR48098">
    <property type="entry name" value="ENTEROCHELIN ESTERASE-RELATED"/>
    <property type="match status" value="1"/>
</dbReference>
<feature type="transmembrane region" description="Helical" evidence="1">
    <location>
        <begin position="38"/>
        <end position="56"/>
    </location>
</feature>
<dbReference type="EMBL" id="BAAANY010000008">
    <property type="protein sequence ID" value="GAA1670580.1"/>
    <property type="molecule type" value="Genomic_DNA"/>
</dbReference>
<dbReference type="Gene3D" id="3.40.50.1820">
    <property type="entry name" value="alpha/beta hydrolase"/>
    <property type="match status" value="1"/>
</dbReference>
<reference evidence="2 3" key="1">
    <citation type="journal article" date="2019" name="Int. J. Syst. Evol. Microbiol.">
        <title>The Global Catalogue of Microorganisms (GCM) 10K type strain sequencing project: providing services to taxonomists for standard genome sequencing and annotation.</title>
        <authorList>
            <consortium name="The Broad Institute Genomics Platform"/>
            <consortium name="The Broad Institute Genome Sequencing Center for Infectious Disease"/>
            <person name="Wu L."/>
            <person name="Ma J."/>
        </authorList>
    </citation>
    <scope>NUCLEOTIDE SEQUENCE [LARGE SCALE GENOMIC DNA]</scope>
    <source>
        <strain evidence="2 3">JCM 14718</strain>
    </source>
</reference>
<comment type="caution">
    <text evidence="2">The sequence shown here is derived from an EMBL/GenBank/DDBJ whole genome shotgun (WGS) entry which is preliminary data.</text>
</comment>
<dbReference type="GO" id="GO:0016787">
    <property type="term" value="F:hydrolase activity"/>
    <property type="evidence" value="ECO:0007669"/>
    <property type="project" value="UniProtKB-KW"/>
</dbReference>
<evidence type="ECO:0000313" key="3">
    <source>
        <dbReference type="Proteomes" id="UP001500618"/>
    </source>
</evidence>
<feature type="transmembrane region" description="Helical" evidence="1">
    <location>
        <begin position="6"/>
        <end position="26"/>
    </location>
</feature>
<keyword evidence="1" id="KW-0472">Membrane</keyword>
<accession>A0ABN2GFT6</accession>
<dbReference type="InterPro" id="IPR050583">
    <property type="entry name" value="Mycobacterial_A85_antigen"/>
</dbReference>
<sequence length="374" mass="40237">MGLLSRSLLAVLALLFVGFTAVTVITWDRWRFKMPRRIIGLLLSQVLLVAFAAAWINRQEYFFTSWSDLLGLSSTSGPPGGTVASRGKPVPKPPNSQLSAPATFSAKIAKLGGAGGHSVVEDTYVSGSKSGITLPMTTYVPAAYFDKANANKRFPVVQLFSGYPGSLQTWTVGMQLQSTLDTLINQHKMQPVIAEVALQYPSPPRDSECVNAAGGDQVDTFLTQDVPDYLKAALRTATDRTGWATMGVSTGGFCAANLALRHPTEYASVVSIGGYFDALIDDTTGDLYGGSTELREANSPTHTVQLHNRPPMSFYLFAIEDDPSSYPSTKNFIAAVKPPDGLAVVLQPTGGHNDGVWRSASIRAWQWLGSQLKT</sequence>
<dbReference type="SUPFAM" id="SSF53474">
    <property type="entry name" value="alpha/beta-Hydrolases"/>
    <property type="match status" value="1"/>
</dbReference>
<gene>
    <name evidence="2" type="ORF">GCM10009765_20020</name>
</gene>
<proteinExistence type="predicted"/>
<dbReference type="InterPro" id="IPR000801">
    <property type="entry name" value="Esterase-like"/>
</dbReference>
<dbReference type="InterPro" id="IPR029058">
    <property type="entry name" value="AB_hydrolase_fold"/>
</dbReference>
<organism evidence="2 3">
    <name type="scientific">Fodinicola feengrottensis</name>
    <dbReference type="NCBI Taxonomy" id="435914"/>
    <lineage>
        <taxon>Bacteria</taxon>
        <taxon>Bacillati</taxon>
        <taxon>Actinomycetota</taxon>
        <taxon>Actinomycetes</taxon>
        <taxon>Mycobacteriales</taxon>
        <taxon>Fodinicola</taxon>
    </lineage>
</organism>
<keyword evidence="2" id="KW-0378">Hydrolase</keyword>
<keyword evidence="3" id="KW-1185">Reference proteome</keyword>
<dbReference type="Proteomes" id="UP001500618">
    <property type="component" value="Unassembled WGS sequence"/>
</dbReference>
<keyword evidence="1" id="KW-0812">Transmembrane</keyword>
<protein>
    <submittedName>
        <fullName evidence="2">Alpha/beta hydrolase-fold protein</fullName>
    </submittedName>
</protein>
<evidence type="ECO:0000256" key="1">
    <source>
        <dbReference type="SAM" id="Phobius"/>
    </source>
</evidence>
<evidence type="ECO:0000313" key="2">
    <source>
        <dbReference type="EMBL" id="GAA1670580.1"/>
    </source>
</evidence>
<dbReference type="Pfam" id="PF00756">
    <property type="entry name" value="Esterase"/>
    <property type="match status" value="1"/>
</dbReference>
<name>A0ABN2GFT6_9ACTN</name>
<keyword evidence="1" id="KW-1133">Transmembrane helix</keyword>